<dbReference type="OrthoDB" id="9806929at2"/>
<dbReference type="InterPro" id="IPR000540">
    <property type="entry name" value="Flag_MotA_CS"/>
</dbReference>
<evidence type="ECO:0000313" key="11">
    <source>
        <dbReference type="EMBL" id="RDU67769.1"/>
    </source>
</evidence>
<dbReference type="InterPro" id="IPR002898">
    <property type="entry name" value="MotA_ExbB_proton_chnl"/>
</dbReference>
<dbReference type="Pfam" id="PF01618">
    <property type="entry name" value="MotA_ExbB"/>
    <property type="match status" value="1"/>
</dbReference>
<keyword evidence="3" id="KW-0813">Transport</keyword>
<comment type="similarity">
    <text evidence="2">Belongs to the MotA family.</text>
</comment>
<dbReference type="Proteomes" id="UP000256514">
    <property type="component" value="Unassembled WGS sequence"/>
</dbReference>
<keyword evidence="5 9" id="KW-0812">Transmembrane</keyword>
<keyword evidence="6" id="KW-0283">Flagellar rotation</keyword>
<dbReference type="PANTHER" id="PTHR30433">
    <property type="entry name" value="CHEMOTAXIS PROTEIN MOTA"/>
    <property type="match status" value="1"/>
</dbReference>
<comment type="caution">
    <text evidence="11">The sequence shown here is derived from an EMBL/GenBank/DDBJ whole genome shotgun (WGS) entry which is preliminary data.</text>
</comment>
<evidence type="ECO:0000256" key="1">
    <source>
        <dbReference type="ARBA" id="ARBA00004429"/>
    </source>
</evidence>
<feature type="domain" description="MotA/TolQ/ExbB proton channel" evidence="10">
    <location>
        <begin position="100"/>
        <end position="217"/>
    </location>
</feature>
<keyword evidence="11" id="KW-0282">Flagellum</keyword>
<dbReference type="AlphaFoldDB" id="A0A3D8IR86"/>
<reference evidence="11 12" key="1">
    <citation type="submission" date="2018-04" db="EMBL/GenBank/DDBJ databases">
        <title>Novel Campyloabacter and Helicobacter Species and Strains.</title>
        <authorList>
            <person name="Mannion A.J."/>
            <person name="Shen Z."/>
            <person name="Fox J.G."/>
        </authorList>
    </citation>
    <scope>NUCLEOTIDE SEQUENCE [LARGE SCALE GENOMIC DNA]</scope>
    <source>
        <strain evidence="11 12">MIT 12-6600</strain>
    </source>
</reference>
<dbReference type="EMBL" id="NXLT01000002">
    <property type="protein sequence ID" value="RDU67769.1"/>
    <property type="molecule type" value="Genomic_DNA"/>
</dbReference>
<name>A0A3D8IR86_9HELI</name>
<dbReference type="RefSeq" id="WP_115570595.1">
    <property type="nucleotide sequence ID" value="NZ_NXLT01000002.1"/>
</dbReference>
<evidence type="ECO:0000256" key="2">
    <source>
        <dbReference type="ARBA" id="ARBA00008038"/>
    </source>
</evidence>
<evidence type="ECO:0000256" key="5">
    <source>
        <dbReference type="ARBA" id="ARBA00022692"/>
    </source>
</evidence>
<comment type="subcellular location">
    <subcellularLocation>
        <location evidence="1">Cell inner membrane</location>
        <topology evidence="1">Multi-pass membrane protein</topology>
    </subcellularLocation>
</comment>
<dbReference type="PANTHER" id="PTHR30433:SF3">
    <property type="entry name" value="MOTILITY PROTEIN A"/>
    <property type="match status" value="1"/>
</dbReference>
<evidence type="ECO:0000256" key="6">
    <source>
        <dbReference type="ARBA" id="ARBA00022779"/>
    </source>
</evidence>
<protein>
    <submittedName>
        <fullName evidence="11">Flagellar motor protein MotA</fullName>
    </submittedName>
</protein>
<proteinExistence type="inferred from homology"/>
<keyword evidence="8 9" id="KW-0472">Membrane</keyword>
<evidence type="ECO:0000256" key="7">
    <source>
        <dbReference type="ARBA" id="ARBA00022989"/>
    </source>
</evidence>
<dbReference type="PROSITE" id="PS01307">
    <property type="entry name" value="MOTA"/>
    <property type="match status" value="1"/>
</dbReference>
<keyword evidence="4" id="KW-1003">Cell membrane</keyword>
<organism evidence="11 12">
    <name type="scientific">Helicobacter equorum</name>
    <dbReference type="NCBI Taxonomy" id="361872"/>
    <lineage>
        <taxon>Bacteria</taxon>
        <taxon>Pseudomonadati</taxon>
        <taxon>Campylobacterota</taxon>
        <taxon>Epsilonproteobacteria</taxon>
        <taxon>Campylobacterales</taxon>
        <taxon>Helicobacteraceae</taxon>
        <taxon>Helicobacter</taxon>
    </lineage>
</organism>
<evidence type="ECO:0000313" key="12">
    <source>
        <dbReference type="Proteomes" id="UP000256514"/>
    </source>
</evidence>
<accession>A0A3D8IR86</accession>
<evidence type="ECO:0000259" key="10">
    <source>
        <dbReference type="Pfam" id="PF01618"/>
    </source>
</evidence>
<keyword evidence="12" id="KW-1185">Reference proteome</keyword>
<dbReference type="NCBIfam" id="NF006284">
    <property type="entry name" value="PRK08456.1"/>
    <property type="match status" value="1"/>
</dbReference>
<keyword evidence="7 9" id="KW-1133">Transmembrane helix</keyword>
<evidence type="ECO:0000256" key="9">
    <source>
        <dbReference type="SAM" id="Phobius"/>
    </source>
</evidence>
<sequence length="256" mass="27585">MDLTTIMGMVLAVTSISIGDILEGGNPLHVIHLSSVMIVIPTAAFSAMTATHGSYIKGAYKELKLAFLNSGVNLNETIRQLVELSTMARKDGVLSLEGKAAQIEDDFLRKALGMIIDGRDAHAVREDMEIQIEVLEEYYHGCAHYWVTMGETCPTFGLVGAVMGLMLALQLLDDPKAMAAGISGAFTATVTGIFGAYALFGPWGHKIMAKSKDIVQEKTLIVEGVVSIANGDNPRNLEEKLLGFIKPGEPKISQFE</sequence>
<evidence type="ECO:0000256" key="8">
    <source>
        <dbReference type="ARBA" id="ARBA00023136"/>
    </source>
</evidence>
<dbReference type="GO" id="GO:0005886">
    <property type="term" value="C:plasma membrane"/>
    <property type="evidence" value="ECO:0007669"/>
    <property type="project" value="UniProtKB-SubCell"/>
</dbReference>
<dbReference type="GO" id="GO:0006935">
    <property type="term" value="P:chemotaxis"/>
    <property type="evidence" value="ECO:0007669"/>
    <property type="project" value="InterPro"/>
</dbReference>
<dbReference type="InterPro" id="IPR047055">
    <property type="entry name" value="MotA-like"/>
</dbReference>
<feature type="transmembrane region" description="Helical" evidence="9">
    <location>
        <begin position="155"/>
        <end position="172"/>
    </location>
</feature>
<keyword evidence="11" id="KW-0966">Cell projection</keyword>
<keyword evidence="11" id="KW-0969">Cilium</keyword>
<feature type="transmembrane region" description="Helical" evidence="9">
    <location>
        <begin position="178"/>
        <end position="200"/>
    </location>
</feature>
<evidence type="ECO:0000256" key="4">
    <source>
        <dbReference type="ARBA" id="ARBA00022475"/>
    </source>
</evidence>
<evidence type="ECO:0000256" key="3">
    <source>
        <dbReference type="ARBA" id="ARBA00022448"/>
    </source>
</evidence>
<gene>
    <name evidence="11" type="ORF">CQA54_02240</name>
</gene>
<feature type="transmembrane region" description="Helical" evidence="9">
    <location>
        <begin position="29"/>
        <end position="51"/>
    </location>
</feature>
<dbReference type="GO" id="GO:0071978">
    <property type="term" value="P:bacterial-type flagellum-dependent swarming motility"/>
    <property type="evidence" value="ECO:0007669"/>
    <property type="project" value="InterPro"/>
</dbReference>